<keyword evidence="1" id="KW-1133">Transmembrane helix</keyword>
<feature type="transmembrane region" description="Helical" evidence="1">
    <location>
        <begin position="24"/>
        <end position="45"/>
    </location>
</feature>
<dbReference type="AlphaFoldDB" id="A0A438IM80"/>
<dbReference type="Pfam" id="PF23262">
    <property type="entry name" value="NFD4_C"/>
    <property type="match status" value="1"/>
</dbReference>
<dbReference type="Proteomes" id="UP000288805">
    <property type="component" value="Unassembled WGS sequence"/>
</dbReference>
<evidence type="ECO:0000259" key="2">
    <source>
        <dbReference type="Pfam" id="PF23262"/>
    </source>
</evidence>
<feature type="domain" description="NFD4 C-terminal" evidence="2">
    <location>
        <begin position="11"/>
        <end position="51"/>
    </location>
</feature>
<dbReference type="InterPro" id="IPR056555">
    <property type="entry name" value="NFD4_C"/>
</dbReference>
<keyword evidence="1" id="KW-0812">Transmembrane</keyword>
<sequence length="72" mass="8200">MAARGIKRSPGEDLNCSGVECFKLAFIIITGTTFLGSLVSLILVIRTRKFYKGDIYKKFREESKQPTLRWLS</sequence>
<comment type="caution">
    <text evidence="3">The sequence shown here is derived from an EMBL/GenBank/DDBJ whole genome shotgun (WGS) entry which is preliminary data.</text>
</comment>
<reference evidence="3 4" key="1">
    <citation type="journal article" date="2018" name="PLoS Genet.">
        <title>Population sequencing reveals clonal diversity and ancestral inbreeding in the grapevine cultivar Chardonnay.</title>
        <authorList>
            <person name="Roach M.J."/>
            <person name="Johnson D.L."/>
            <person name="Bohlmann J."/>
            <person name="van Vuuren H.J."/>
            <person name="Jones S.J."/>
            <person name="Pretorius I.S."/>
            <person name="Schmidt S.A."/>
            <person name="Borneman A.R."/>
        </authorList>
    </citation>
    <scope>NUCLEOTIDE SEQUENCE [LARGE SCALE GENOMIC DNA]</scope>
    <source>
        <strain evidence="4">cv. Chardonnay</strain>
        <tissue evidence="3">Leaf</tissue>
    </source>
</reference>
<protein>
    <recommendedName>
        <fullName evidence="2">NFD4 C-terminal domain-containing protein</fullName>
    </recommendedName>
</protein>
<proteinExistence type="predicted"/>
<dbReference type="EMBL" id="QGNW01000098">
    <property type="protein sequence ID" value="RVW97725.1"/>
    <property type="molecule type" value="Genomic_DNA"/>
</dbReference>
<organism evidence="3 4">
    <name type="scientific">Vitis vinifera</name>
    <name type="common">Grape</name>
    <dbReference type="NCBI Taxonomy" id="29760"/>
    <lineage>
        <taxon>Eukaryota</taxon>
        <taxon>Viridiplantae</taxon>
        <taxon>Streptophyta</taxon>
        <taxon>Embryophyta</taxon>
        <taxon>Tracheophyta</taxon>
        <taxon>Spermatophyta</taxon>
        <taxon>Magnoliopsida</taxon>
        <taxon>eudicotyledons</taxon>
        <taxon>Gunneridae</taxon>
        <taxon>Pentapetalae</taxon>
        <taxon>rosids</taxon>
        <taxon>Vitales</taxon>
        <taxon>Vitaceae</taxon>
        <taxon>Viteae</taxon>
        <taxon>Vitis</taxon>
    </lineage>
</organism>
<gene>
    <name evidence="3" type="ORF">CK203_028034</name>
</gene>
<keyword evidence="1" id="KW-0472">Membrane</keyword>
<evidence type="ECO:0000313" key="3">
    <source>
        <dbReference type="EMBL" id="RVW97725.1"/>
    </source>
</evidence>
<accession>A0A438IM80</accession>
<evidence type="ECO:0000256" key="1">
    <source>
        <dbReference type="SAM" id="Phobius"/>
    </source>
</evidence>
<name>A0A438IM80_VITVI</name>
<evidence type="ECO:0000313" key="4">
    <source>
        <dbReference type="Proteomes" id="UP000288805"/>
    </source>
</evidence>